<accession>A0A937K1W2</accession>
<proteinExistence type="predicted"/>
<dbReference type="Proteomes" id="UP000659388">
    <property type="component" value="Unassembled WGS sequence"/>
</dbReference>
<keyword evidence="2" id="KW-1185">Reference proteome</keyword>
<protein>
    <submittedName>
        <fullName evidence="1">Uncharacterized protein</fullName>
    </submittedName>
</protein>
<dbReference type="EMBL" id="JAESIY010000007">
    <property type="protein sequence ID" value="MBL3657132.1"/>
    <property type="molecule type" value="Genomic_DNA"/>
</dbReference>
<dbReference type="RefSeq" id="WP_202244927.1">
    <property type="nucleotide sequence ID" value="NZ_JAESIY010000007.1"/>
</dbReference>
<sequence>MREIQFYIHELKCKIEELKRSFNYVPEQATYLLSQYKEVLEDLLILDYKNSY</sequence>
<comment type="caution">
    <text evidence="1">The sequence shown here is derived from an EMBL/GenBank/DDBJ whole genome shotgun (WGS) entry which is preliminary data.</text>
</comment>
<evidence type="ECO:0000313" key="1">
    <source>
        <dbReference type="EMBL" id="MBL3657132.1"/>
    </source>
</evidence>
<dbReference type="AlphaFoldDB" id="A0A937K1W2"/>
<name>A0A937K1W2_9BACT</name>
<organism evidence="1 2">
    <name type="scientific">Fulvivirga sediminis</name>
    <dbReference type="NCBI Taxonomy" id="2803949"/>
    <lineage>
        <taxon>Bacteria</taxon>
        <taxon>Pseudomonadati</taxon>
        <taxon>Bacteroidota</taxon>
        <taxon>Cytophagia</taxon>
        <taxon>Cytophagales</taxon>
        <taxon>Fulvivirgaceae</taxon>
        <taxon>Fulvivirga</taxon>
    </lineage>
</organism>
<evidence type="ECO:0000313" key="2">
    <source>
        <dbReference type="Proteomes" id="UP000659388"/>
    </source>
</evidence>
<gene>
    <name evidence="1" type="ORF">JL102_13375</name>
</gene>
<reference evidence="1" key="1">
    <citation type="submission" date="2021-01" db="EMBL/GenBank/DDBJ databases">
        <title>Fulvivirga kasyanovii gen. nov., sp nov., a novel member of the phylum Bacteroidetes isolated from seawater in a mussel farm.</title>
        <authorList>
            <person name="Zhao L.-H."/>
            <person name="Wang Z.-J."/>
        </authorList>
    </citation>
    <scope>NUCLEOTIDE SEQUENCE</scope>
    <source>
        <strain evidence="1">2943</strain>
    </source>
</reference>